<keyword evidence="10" id="KW-0695">RNA-directed DNA polymerase</keyword>
<dbReference type="Gene3D" id="3.30.70.270">
    <property type="match status" value="1"/>
</dbReference>
<evidence type="ECO:0000256" key="6">
    <source>
        <dbReference type="ARBA" id="ARBA00022685"/>
    </source>
</evidence>
<dbReference type="STRING" id="240159.A0A4U5TWB0"/>
<dbReference type="SUPFAM" id="SSF56672">
    <property type="entry name" value="DNA/RNA polymerases"/>
    <property type="match status" value="2"/>
</dbReference>
<keyword evidence="5" id="KW-0964">Secreted</keyword>
<evidence type="ECO:0000256" key="1">
    <source>
        <dbReference type="ARBA" id="ARBA00004613"/>
    </source>
</evidence>
<reference evidence="10 11" key="1">
    <citation type="submission" date="2019-01" db="EMBL/GenBank/DDBJ databases">
        <title>Genome Assembly of Collichthys lucidus.</title>
        <authorList>
            <person name="Cai M."/>
            <person name="Xiao S."/>
        </authorList>
    </citation>
    <scope>NUCLEOTIDE SEQUENCE [LARGE SCALE GENOMIC DNA]</scope>
    <source>
        <strain evidence="10">JT15FE1705JMU</strain>
        <tissue evidence="10">Muscle</tissue>
    </source>
</reference>
<dbReference type="Gene3D" id="3.40.50.12690">
    <property type="match status" value="1"/>
</dbReference>
<evidence type="ECO:0000256" key="7">
    <source>
        <dbReference type="ARBA" id="ARBA00022702"/>
    </source>
</evidence>
<dbReference type="Proteomes" id="UP000298787">
    <property type="component" value="Unassembled WGS sequence"/>
</dbReference>
<keyword evidence="10" id="KW-0548">Nucleotidyltransferase</keyword>
<comment type="similarity">
    <text evidence="3">Belongs to the beta type-B retroviral polymerase family. HERV class-II K(HML-2) pol subfamily.</text>
</comment>
<proteinExistence type="inferred from homology"/>
<evidence type="ECO:0000256" key="4">
    <source>
        <dbReference type="ARBA" id="ARBA00012180"/>
    </source>
</evidence>
<dbReference type="Pfam" id="PF03372">
    <property type="entry name" value="Exo_endo_phos"/>
    <property type="match status" value="1"/>
</dbReference>
<evidence type="ECO:0000313" key="11">
    <source>
        <dbReference type="Proteomes" id="UP000298787"/>
    </source>
</evidence>
<dbReference type="EC" id="3.1.26.4" evidence="4"/>
<dbReference type="InterPro" id="IPR043128">
    <property type="entry name" value="Rev_trsase/Diguanyl_cyclase"/>
</dbReference>
<feature type="region of interest" description="Disordered" evidence="8">
    <location>
        <begin position="1518"/>
        <end position="1547"/>
    </location>
</feature>
<evidence type="ECO:0000259" key="9">
    <source>
        <dbReference type="PROSITE" id="PS50878"/>
    </source>
</evidence>
<dbReference type="Pfam" id="PF00078">
    <property type="entry name" value="RVT_1"/>
    <property type="match status" value="1"/>
</dbReference>
<dbReference type="SUPFAM" id="SSF52266">
    <property type="entry name" value="SGNH hydrolase"/>
    <property type="match status" value="1"/>
</dbReference>
<evidence type="ECO:0000256" key="2">
    <source>
        <dbReference type="ARBA" id="ARBA00006307"/>
    </source>
</evidence>
<feature type="region of interest" description="Disordered" evidence="8">
    <location>
        <begin position="1741"/>
        <end position="1776"/>
    </location>
</feature>
<dbReference type="GO" id="GO:0003964">
    <property type="term" value="F:RNA-directed DNA polymerase activity"/>
    <property type="evidence" value="ECO:0007669"/>
    <property type="project" value="UniProtKB-KW"/>
</dbReference>
<keyword evidence="10" id="KW-0808">Transferase</keyword>
<sequence length="2809" mass="314013">MFSYSSSSFSDNGTCNKCSLFVALEARVSELEARYRTTEQSVAQIVSQPPVAAGRLGRRRHNRKLKPTVHHQPLHVSNRFSPLSDTPAERPTLVIGSSIVRNVKLATPGAIVKCIPGARAGDIESFLKLLAKDKRRYSKIVIHVGGNDTRLRQSEVTKINVSSVCEYAKTMSDSVVFSGPLPNVTSDDMFSRMSSFHRWLSRWCPANDVGFIDNWTPFWGKPEQLPTQSFSIETVSVPRPPTLFKDKTNRRGVHHKNLIKIKSTSPTVKNKRIKCGLLNIRSLSSKAVLVNELISDYDIDLFCLTETWLQENEYVSLNESTPPSHYNTHIPRSTGRGGGVGAIFDSSLLINPKPKLNYNSFESLVLSLTHPTWKTLQPILFVTVYRAPGPYSEFLSEFAEFASGLILKTDKVIIVGDFNIHVDNHNNSLSTAFISLLDSIGFCQSVNKPTHCLNHTLDLVLSYGVEIDNLIVFPQNPLLSDHFLITFEFILLDYKPLCRNFYSRCLSDSAVAKFKETIPSVLNSMPCLTVTEDLSASFSPSQIDHLVDSITGSLRTTLDSIAPLKKKIIKQRRLAPWYSQQTRKLKQEARKSERKWRATKLEESHLVWQDNLRTYRKALRNARAAYYSSLIEENKNNPRFLFSTVARLTENHSSTEPSIPLGLSSNDFMSFFNDKIITIRDKIHHLLSSTGIDLHSDTASLETAVKPDMYLDCFSPIDLHQITLIISAAKPSTCLLDPIPTRLLKDVLPLVSHSLLDTINLSLLSGHVPKSFKVAVIKPLLKKPTLDPEILANYRPISNLPFVSKILEKAVANQLCDFLYNNSLFEDFQSGFRVHHSTETALVKVTNDLLMASDKGLISVLVLLDLSAAFDTIDHQILLQRMEHQIGIKGTALSWFKSYFLDRSQFVHVNDESSMHTKVCHGVPQGSVLGPLLFSLYMLPLGNIIRNHSINFHCYADDTQLYLSIKPDATNQLTKLQACLKDIKNWMTDNFLMLNSDKTEVLVIGPKHLRNSLSRDLVTLDGITLASSSTVKNLGVVFDQDLSFNVHIKQISRTAFFHLRNIAKIRRTVSQADAEKLVHAFVTSRLDYCNSLLSGCSNKSLRTLQLIQNAAARVLTGTKIRDHISPILASLHWLPVKSRIEFKIILLTYKALHGQAPSYLKELIVPYYPSRTLRSQDAGFLVVPIVSKSRLGARAFSYQAPLLWNKLPIWVREADTVNTFKSRLKTFLFDKAVVKTITKTGIIRNVEIVTNAVQRDIGLKSVRVVAVVGINPITRTNNKLLHHFRLYPLHKLLPNRPDEWRFVQDLQAINNIVVPAAPIVPDTNSILASLPPNSTHYTVVDLSSAFFSIPLHPDICLHLHSRGFVESPTVYAAAVKRDLDGLHLPGGSTLLQYADDLLIASSSKEACHTDRLYLAATETGRVWSQSVAGKVAILSTGGDILGSCSEGWTTPFVTGEGETATPPMVQWTEEMHKAFQHLKNALTMAPVLGLSDYHQPFHLHVHERDGFATGILDENATLPDKAGPGETGTVSSLQRSPPVSPRTSTPVVKKTLQLPSPPQYVIYTDTELELARKHHFEMACTGREGESAMSKELRCRLETTLVIESIIAEFRGPAGLDIDGIHLFKSTEAVDAHWTTASKHLCCMQDPPGVQLYVSVKVVVLNGVWLNKYRCLRGSNYLEGLHAHLFNAIPSQRCGIMPFQFTGRSARNNMAAPFTYDSALNAASKYICLWSGLDSAADENATLPDKAGPGETGTVSSLQRSPPVSPRTSTPVVKKTLHLPSPPQYVIYTDTELELARKHHFEMACTGREGGSAMSKELRCRLVRNTVTSMISILRASHQGKELRYPSKHEVTAMAKRLVEYYPMLQDEDESIKHMSMYSYLQKRILNVKTPQKKQGPRPERSSSTKRRHTDFSPSDQPTEEPAIYLQERTLFSPVLVFDGSRCLLAIGNTPVTTFAKEELGEGLLYLMGYYYTLHFTYYRGGVSSLCHSDRSLTGQYPRARHHRLISDRLNAVSMSKVQRLLQQGHDEWYVERRDLYHTLLYEAHTAGSASSQKGILSFARAAATYTPLIAPSPLPSARVLRRAHLIMEIEKMPMYRHQLLSVTGEILCIDGTRKALKKIYGDGQGTMQYVTSVLNEWGQFVTTAVVVAAAAESEGCYACMARGLIARFRRANAPGVQLYVSVKVVVLNGVWLNKYRCRRGSNYLEGLHAHVFNAFGEPTEEPAIYLQERTLFSPVLVFDGSRCLLAIGNTPVTTFAKEELGEGLLYLMGYYYTLHFTYYGGASLLSVIQTEISDRLNAVSMSKVQRLLQQGHDEWYVERRDLYHTLLYEAHTAGSASSQKGILSFARAAATYTPLIAPSPLPSARVLRRAHLIMEIEKMPMYRHQLLSVTGEILCIDGTRKALKKIYGDGQGTMQYVTSVLNELGQFVTTAVVVAAAAESEGCYACMVRGLIARFRRANAPGVQLYVFVKVVVLNGVWLNKYRCRRGSNYLEGLHAHLFNAFGEPTEEPAIYLQERTLFSPVLVFDGSRCLLAIGNTPVTTFAKEELGEGLLYLMGYYYTLHFTYYRGGVSSLCHSDRSLTGQYPRARHHRLISDRLNAVSMSKVQRLLQQGHDEWYVERRDLYHTLLYEAHTAGSASSQKGILSFARAAATYTPLIAPSPLPSARVLRRAHLIMEIEKMPMYRHQLLSVTGEILCIDGTRKALKKIYGDGQGTMQYVTSVLNEWGQFVTTAVVVAAAAESEGCYACMARGLIARFRRANAPGVQLYVSVKVVVLNGVWLNEYRCRRGSNYLEGLHAHLFNAFGEVIT</sequence>
<accession>A0A4U5TWB0</accession>
<evidence type="ECO:0000256" key="8">
    <source>
        <dbReference type="SAM" id="MobiDB-lite"/>
    </source>
</evidence>
<dbReference type="GO" id="GO:0005179">
    <property type="term" value="F:hormone activity"/>
    <property type="evidence" value="ECO:0007669"/>
    <property type="project" value="UniProtKB-KW"/>
</dbReference>
<dbReference type="CDD" id="cd01650">
    <property type="entry name" value="RT_nLTR_like"/>
    <property type="match status" value="1"/>
</dbReference>
<feature type="compositionally biased region" description="Low complexity" evidence="8">
    <location>
        <begin position="1535"/>
        <end position="1547"/>
    </location>
</feature>
<dbReference type="InterPro" id="IPR000477">
    <property type="entry name" value="RT_dom"/>
</dbReference>
<dbReference type="Gene3D" id="3.10.10.10">
    <property type="entry name" value="HIV Type 1 Reverse Transcriptase, subunit A, domain 1"/>
    <property type="match status" value="1"/>
</dbReference>
<keyword evidence="6" id="KW-0165">Cleavage on pair of basic residues</keyword>
<evidence type="ECO:0000256" key="3">
    <source>
        <dbReference type="ARBA" id="ARBA00010879"/>
    </source>
</evidence>
<gene>
    <name evidence="10" type="ORF">D9C73_028047</name>
</gene>
<dbReference type="SMART" id="SM00087">
    <property type="entry name" value="PTH"/>
    <property type="match status" value="4"/>
</dbReference>
<dbReference type="EMBL" id="ML241235">
    <property type="protein sequence ID" value="TKS65924.1"/>
    <property type="molecule type" value="Genomic_DNA"/>
</dbReference>
<dbReference type="InterPro" id="IPR005135">
    <property type="entry name" value="Endo/exonuclease/phosphatase"/>
</dbReference>
<feature type="region of interest" description="Disordered" evidence="8">
    <location>
        <begin position="1889"/>
        <end position="1920"/>
    </location>
</feature>
<comment type="subcellular location">
    <subcellularLocation>
        <location evidence="1">Secreted</location>
    </subcellularLocation>
</comment>
<dbReference type="Gene3D" id="3.60.10.10">
    <property type="entry name" value="Endonuclease/exonuclease/phosphatase"/>
    <property type="match status" value="1"/>
</dbReference>
<dbReference type="InterPro" id="IPR036691">
    <property type="entry name" value="Endo/exonu/phosph_ase_sf"/>
</dbReference>
<dbReference type="InterPro" id="IPR043502">
    <property type="entry name" value="DNA/RNA_pol_sf"/>
</dbReference>
<feature type="domain" description="Reverse transcriptase" evidence="9">
    <location>
        <begin position="761"/>
        <end position="1025"/>
    </location>
</feature>
<organism evidence="10 11">
    <name type="scientific">Collichthys lucidus</name>
    <name type="common">Big head croaker</name>
    <name type="synonym">Sciaena lucida</name>
    <dbReference type="NCBI Taxonomy" id="240159"/>
    <lineage>
        <taxon>Eukaryota</taxon>
        <taxon>Metazoa</taxon>
        <taxon>Chordata</taxon>
        <taxon>Craniata</taxon>
        <taxon>Vertebrata</taxon>
        <taxon>Euteleostomi</taxon>
        <taxon>Actinopterygii</taxon>
        <taxon>Neopterygii</taxon>
        <taxon>Teleostei</taxon>
        <taxon>Neoteleostei</taxon>
        <taxon>Acanthomorphata</taxon>
        <taxon>Eupercaria</taxon>
        <taxon>Sciaenidae</taxon>
        <taxon>Collichthys</taxon>
    </lineage>
</organism>
<dbReference type="Gene3D" id="3.40.50.12700">
    <property type="match status" value="1"/>
</dbReference>
<name>A0A4U5TWB0_COLLU</name>
<dbReference type="PROSITE" id="PS50878">
    <property type="entry name" value="RT_POL"/>
    <property type="match status" value="1"/>
</dbReference>
<dbReference type="GO" id="GO:0004523">
    <property type="term" value="F:RNA-DNA hybrid ribonuclease activity"/>
    <property type="evidence" value="ECO:0007669"/>
    <property type="project" value="UniProtKB-EC"/>
</dbReference>
<dbReference type="InterPro" id="IPR001415">
    <property type="entry name" value="PTH/PTH-rel"/>
</dbReference>
<keyword evidence="7" id="KW-0372">Hormone</keyword>
<feature type="compositionally biased region" description="Low complexity" evidence="8">
    <location>
        <begin position="1760"/>
        <end position="1773"/>
    </location>
</feature>
<dbReference type="PANTHER" id="PTHR47773">
    <property type="entry name" value="SI:DKEY-9I5.2-RELATED"/>
    <property type="match status" value="1"/>
</dbReference>
<protein>
    <recommendedName>
        <fullName evidence="4">ribonuclease H</fullName>
        <ecNumber evidence="4">3.1.26.4</ecNumber>
    </recommendedName>
</protein>
<keyword evidence="11" id="KW-1185">Reference proteome</keyword>
<dbReference type="SUPFAM" id="SSF56219">
    <property type="entry name" value="DNase I-like"/>
    <property type="match status" value="1"/>
</dbReference>
<comment type="similarity">
    <text evidence="2">Belongs to the parathyroid hormone family.</text>
</comment>
<evidence type="ECO:0000256" key="5">
    <source>
        <dbReference type="ARBA" id="ARBA00022525"/>
    </source>
</evidence>
<dbReference type="PANTHER" id="PTHR47773:SF1">
    <property type="entry name" value="C2H2-TYPE DOMAIN-CONTAINING PROTEIN"/>
    <property type="match status" value="1"/>
</dbReference>
<evidence type="ECO:0000313" key="10">
    <source>
        <dbReference type="EMBL" id="TKS65924.1"/>
    </source>
</evidence>
<dbReference type="GO" id="GO:0005576">
    <property type="term" value="C:extracellular region"/>
    <property type="evidence" value="ECO:0007669"/>
    <property type="project" value="UniProtKB-SubCell"/>
</dbReference>